<reference evidence="3 4" key="1">
    <citation type="submission" date="2024-12" db="EMBL/GenBank/DDBJ databases">
        <authorList>
            <person name="Hu S."/>
        </authorList>
    </citation>
    <scope>NUCLEOTIDE SEQUENCE [LARGE SCALE GENOMIC DNA]</scope>
    <source>
        <strain evidence="3 4">P-25</strain>
    </source>
</reference>
<evidence type="ECO:0000313" key="4">
    <source>
        <dbReference type="Proteomes" id="UP001517367"/>
    </source>
</evidence>
<evidence type="ECO:0000313" key="3">
    <source>
        <dbReference type="EMBL" id="MFN0290211.1"/>
    </source>
</evidence>
<evidence type="ECO:0000256" key="2">
    <source>
        <dbReference type="RuleBase" id="RU004508"/>
    </source>
</evidence>
<dbReference type="Proteomes" id="UP001517367">
    <property type="component" value="Unassembled WGS sequence"/>
</dbReference>
<gene>
    <name evidence="3" type="ORF">E5L68_002350</name>
</gene>
<dbReference type="GO" id="GO:0008483">
    <property type="term" value="F:transaminase activity"/>
    <property type="evidence" value="ECO:0007669"/>
    <property type="project" value="UniProtKB-KW"/>
</dbReference>
<dbReference type="PIRSF" id="PIRSF000390">
    <property type="entry name" value="PLP_StrS"/>
    <property type="match status" value="1"/>
</dbReference>
<keyword evidence="4" id="KW-1185">Reference proteome</keyword>
<dbReference type="CDD" id="cd00616">
    <property type="entry name" value="AHBA_syn"/>
    <property type="match status" value="1"/>
</dbReference>
<dbReference type="SUPFAM" id="SSF53383">
    <property type="entry name" value="PLP-dependent transferases"/>
    <property type="match status" value="1"/>
</dbReference>
<dbReference type="RefSeq" id="WP_138727798.1">
    <property type="nucleotide sequence ID" value="NZ_SRMP02000001.1"/>
</dbReference>
<dbReference type="Gene3D" id="3.90.1150.10">
    <property type="entry name" value="Aspartate Aminotransferase, domain 1"/>
    <property type="match status" value="1"/>
</dbReference>
<dbReference type="PANTHER" id="PTHR30244">
    <property type="entry name" value="TRANSAMINASE"/>
    <property type="match status" value="1"/>
</dbReference>
<dbReference type="PANTHER" id="PTHR30244:SF34">
    <property type="entry name" value="DTDP-4-AMINO-4,6-DIDEOXYGALACTOSE TRANSAMINASE"/>
    <property type="match status" value="1"/>
</dbReference>
<dbReference type="InterPro" id="IPR000653">
    <property type="entry name" value="DegT/StrS_aminotransferase"/>
</dbReference>
<evidence type="ECO:0000256" key="1">
    <source>
        <dbReference type="ARBA" id="ARBA00037999"/>
    </source>
</evidence>
<dbReference type="InterPro" id="IPR015421">
    <property type="entry name" value="PyrdxlP-dep_Trfase_major"/>
</dbReference>
<proteinExistence type="inferred from homology"/>
<dbReference type="Gene3D" id="3.40.640.10">
    <property type="entry name" value="Type I PLP-dependent aspartate aminotransferase-like (Major domain)"/>
    <property type="match status" value="1"/>
</dbReference>
<keyword evidence="2" id="KW-0663">Pyridoxal phosphate</keyword>
<sequence length="404" mass="44408">MEQSLKSKIWLSSPHMSGNELTYIEEAFRCNWVAPVGPHIDVFEKDLCDYTGAAHSAVLSSGTAAIHLGLSLLGVKTDDYVLTQSLTFVASANPIKYLGATPVFIDSETDTWNMCPVQLERAILACLKGDVRSPKGKGEPKLPKAIIPVHLYGMPANMSAIMEVANRYGIPVLEDAAEALGSSYAQQSCGAMGKCGVISFNGNKIITTSSGGALISNDEELIKNAKFLATQAKDVAQHYEHSQVGYNYRLSNVLAGVGIAQLEVIDDRVAARRSNFEFYKAYFSDIDGVEVLEEPNSKYFSNRWLTTIKISSERAMGITRDDVMAALAFENIESRPIWKPMHMQPLYSQYPYFGSGVSEDIFETGLCLPSGSNLSAADLLRISNVFDELFQNCRYDQRKVAVNF</sequence>
<comment type="similarity">
    <text evidence="1 2">Belongs to the DegT/DnrJ/EryC1 family.</text>
</comment>
<organism evidence="3 4">
    <name type="scientific">Pedobacter helvus</name>
    <dbReference type="NCBI Taxonomy" id="2563444"/>
    <lineage>
        <taxon>Bacteria</taxon>
        <taxon>Pseudomonadati</taxon>
        <taxon>Bacteroidota</taxon>
        <taxon>Sphingobacteriia</taxon>
        <taxon>Sphingobacteriales</taxon>
        <taxon>Sphingobacteriaceae</taxon>
        <taxon>Pedobacter</taxon>
    </lineage>
</organism>
<keyword evidence="3" id="KW-0032">Aminotransferase</keyword>
<dbReference type="Pfam" id="PF01041">
    <property type="entry name" value="DegT_DnrJ_EryC1"/>
    <property type="match status" value="1"/>
</dbReference>
<comment type="caution">
    <text evidence="3">The sequence shown here is derived from an EMBL/GenBank/DDBJ whole genome shotgun (WGS) entry which is preliminary data.</text>
</comment>
<dbReference type="EMBL" id="SRMP02000001">
    <property type="protein sequence ID" value="MFN0290211.1"/>
    <property type="molecule type" value="Genomic_DNA"/>
</dbReference>
<accession>A0ABW9JE28</accession>
<dbReference type="InterPro" id="IPR015424">
    <property type="entry name" value="PyrdxlP-dep_Trfase"/>
</dbReference>
<keyword evidence="3" id="KW-0808">Transferase</keyword>
<dbReference type="InterPro" id="IPR015422">
    <property type="entry name" value="PyrdxlP-dep_Trfase_small"/>
</dbReference>
<protein>
    <submittedName>
        <fullName evidence="3">DegT/DnrJ/EryC1/StrS family aminotransferase</fullName>
    </submittedName>
</protein>
<name>A0ABW9JE28_9SPHI</name>